<evidence type="ECO:0000256" key="2">
    <source>
        <dbReference type="SAM" id="MobiDB-lite"/>
    </source>
</evidence>
<comment type="caution">
    <text evidence="4">The sequence shown here is derived from an EMBL/GenBank/DDBJ whole genome shotgun (WGS) entry which is preliminary data.</text>
</comment>
<organism evidence="4 5">
    <name type="scientific">Saxophila tyrrhenica</name>
    <dbReference type="NCBI Taxonomy" id="1690608"/>
    <lineage>
        <taxon>Eukaryota</taxon>
        <taxon>Fungi</taxon>
        <taxon>Dikarya</taxon>
        <taxon>Ascomycota</taxon>
        <taxon>Pezizomycotina</taxon>
        <taxon>Dothideomycetes</taxon>
        <taxon>Dothideomycetidae</taxon>
        <taxon>Mycosphaerellales</taxon>
        <taxon>Extremaceae</taxon>
        <taxon>Saxophila</taxon>
    </lineage>
</organism>
<dbReference type="GO" id="GO:0008270">
    <property type="term" value="F:zinc ion binding"/>
    <property type="evidence" value="ECO:0007669"/>
    <property type="project" value="InterPro"/>
</dbReference>
<dbReference type="AlphaFoldDB" id="A0AAV9PF02"/>
<feature type="region of interest" description="Disordered" evidence="2">
    <location>
        <begin position="150"/>
        <end position="185"/>
    </location>
</feature>
<dbReference type="InterPro" id="IPR001138">
    <property type="entry name" value="Zn2Cys6_DnaBD"/>
</dbReference>
<dbReference type="SMART" id="SM00066">
    <property type="entry name" value="GAL4"/>
    <property type="match status" value="1"/>
</dbReference>
<feature type="compositionally biased region" description="Polar residues" evidence="2">
    <location>
        <begin position="494"/>
        <end position="510"/>
    </location>
</feature>
<feature type="compositionally biased region" description="Low complexity" evidence="2">
    <location>
        <begin position="557"/>
        <end position="566"/>
    </location>
</feature>
<feature type="compositionally biased region" description="Polar residues" evidence="2">
    <location>
        <begin position="383"/>
        <end position="400"/>
    </location>
</feature>
<dbReference type="Proteomes" id="UP001337655">
    <property type="component" value="Unassembled WGS sequence"/>
</dbReference>
<dbReference type="PROSITE" id="PS50048">
    <property type="entry name" value="ZN2_CY6_FUNGAL_2"/>
    <property type="match status" value="1"/>
</dbReference>
<feature type="compositionally biased region" description="Polar residues" evidence="2">
    <location>
        <begin position="314"/>
        <end position="356"/>
    </location>
</feature>
<keyword evidence="5" id="KW-1185">Reference proteome</keyword>
<dbReference type="GeneID" id="89925542"/>
<protein>
    <recommendedName>
        <fullName evidence="3">Zn(2)-C6 fungal-type domain-containing protein</fullName>
    </recommendedName>
</protein>
<dbReference type="EMBL" id="JAVRRT010000006">
    <property type="protein sequence ID" value="KAK5171052.1"/>
    <property type="molecule type" value="Genomic_DNA"/>
</dbReference>
<feature type="region of interest" description="Disordered" evidence="2">
    <location>
        <begin position="418"/>
        <end position="464"/>
    </location>
</feature>
<dbReference type="Pfam" id="PF00172">
    <property type="entry name" value="Zn_clus"/>
    <property type="match status" value="1"/>
</dbReference>
<feature type="compositionally biased region" description="Polar residues" evidence="2">
    <location>
        <begin position="517"/>
        <end position="527"/>
    </location>
</feature>
<keyword evidence="1" id="KW-0539">Nucleus</keyword>
<evidence type="ECO:0000313" key="5">
    <source>
        <dbReference type="Proteomes" id="UP001337655"/>
    </source>
</evidence>
<gene>
    <name evidence="4" type="ORF">LTR77_004196</name>
</gene>
<evidence type="ECO:0000256" key="1">
    <source>
        <dbReference type="ARBA" id="ARBA00023242"/>
    </source>
</evidence>
<evidence type="ECO:0000259" key="3">
    <source>
        <dbReference type="PROSITE" id="PS50048"/>
    </source>
</evidence>
<proteinExistence type="predicted"/>
<dbReference type="RefSeq" id="XP_064660080.1">
    <property type="nucleotide sequence ID" value="XM_064801450.1"/>
</dbReference>
<feature type="region of interest" description="Disordered" evidence="2">
    <location>
        <begin position="483"/>
        <end position="574"/>
    </location>
</feature>
<dbReference type="Gene3D" id="4.10.240.10">
    <property type="entry name" value="Zn(2)-C6 fungal-type DNA-binding domain"/>
    <property type="match status" value="1"/>
</dbReference>
<feature type="compositionally biased region" description="Low complexity" evidence="2">
    <location>
        <begin position="370"/>
        <end position="382"/>
    </location>
</feature>
<feature type="region of interest" description="Disordered" evidence="2">
    <location>
        <begin position="304"/>
        <end position="402"/>
    </location>
</feature>
<dbReference type="SUPFAM" id="SSF57701">
    <property type="entry name" value="Zn2/Cys6 DNA-binding domain"/>
    <property type="match status" value="1"/>
</dbReference>
<name>A0AAV9PF02_9PEZI</name>
<accession>A0AAV9PF02</accession>
<dbReference type="CDD" id="cd00067">
    <property type="entry name" value="GAL4"/>
    <property type="match status" value="1"/>
</dbReference>
<dbReference type="GO" id="GO:0000981">
    <property type="term" value="F:DNA-binding transcription factor activity, RNA polymerase II-specific"/>
    <property type="evidence" value="ECO:0007669"/>
    <property type="project" value="InterPro"/>
</dbReference>
<dbReference type="InterPro" id="IPR036864">
    <property type="entry name" value="Zn2-C6_fun-type_DNA-bd_sf"/>
</dbReference>
<reference evidence="4 5" key="1">
    <citation type="submission" date="2023-08" db="EMBL/GenBank/DDBJ databases">
        <title>Black Yeasts Isolated from many extreme environments.</title>
        <authorList>
            <person name="Coleine C."/>
            <person name="Stajich J.E."/>
            <person name="Selbmann L."/>
        </authorList>
    </citation>
    <scope>NUCLEOTIDE SEQUENCE [LARGE SCALE GENOMIC DNA]</scope>
    <source>
        <strain evidence="4 5">CCFEE 5935</strain>
    </source>
</reference>
<feature type="compositionally biased region" description="Basic and acidic residues" evidence="2">
    <location>
        <begin position="535"/>
        <end position="552"/>
    </location>
</feature>
<evidence type="ECO:0000313" key="4">
    <source>
        <dbReference type="EMBL" id="KAK5171052.1"/>
    </source>
</evidence>
<feature type="domain" description="Zn(2)-C6 fungal-type" evidence="3">
    <location>
        <begin position="77"/>
        <end position="114"/>
    </location>
</feature>
<sequence length="574" mass="63181">MAYYGDNADFDHFYRPRHRSTGPVTYYGRHPYRHHHEQTRYELRPDPYDEVDNQTYIGQADPQGSNDSQARRRIAIACARCRRRKIKCSGDPGDNTGCSACKSSGADISKDCTFNRVGSHSWNWTTPPELDATGTMSIPAQASGYHPLASASGRHGSHGMHRPSLPLLHTRTNYPPELGSDYNPSPVDVYTYPPPTSQRQDSVSGTYPLESYRSFSTSAPLNAPTTASYEPQMGYTFGAISAPSMSYSQGDSFSALNMGQMHSSLPPSMVHDRRLPIPYVPPEALPVPWVAQLPELRRLEQYDGSRGQLDGTHSRSTLPWTSVPPYTTSSDAPMTTFRSISGLPSTTAMPTTTAYSDPTLGYQFGPMPPISSNSSPDVSPTSGPTGSEGYQSNSGSSTNLMLPLPNARYSAASSHGLPSIITDGRPSYQQGAPPPHYAYIGHRNDTDPNSSDGRGNLGESGGWYPRTSNAGYTAATYPSNTRTANCEFNEGRSHSYNSSSLRQPQPQHPTSIDALCRQSSFDRVTSPQQQQQEEQQQREDHQNLHERHECHDRRRQSSGTTQSRMSISNFNATY</sequence>